<dbReference type="AlphaFoldDB" id="A0AAJ0XBE0"/>
<accession>A0AAJ0XBE0</accession>
<reference evidence="6" key="2">
    <citation type="journal article" date="2020" name="Microorganisms">
        <title>Osmotic Adaptation and Compatible Solute Biosynthesis of Phototrophic Bacteria as Revealed from Genome Analyses.</title>
        <authorList>
            <person name="Imhoff J.F."/>
            <person name="Rahn T."/>
            <person name="Kunzel S."/>
            <person name="Keller A."/>
            <person name="Neulinger S.C."/>
        </authorList>
    </citation>
    <scope>NUCLEOTIDE SEQUENCE</scope>
    <source>
        <strain evidence="6">DSM 11080</strain>
    </source>
</reference>
<protein>
    <recommendedName>
        <fullName evidence="5">UspA domain-containing protein</fullName>
    </recommendedName>
</protein>
<comment type="caution">
    <text evidence="6">The sequence shown here is derived from an EMBL/GenBank/DDBJ whole genome shotgun (WGS) entry which is preliminary data.</text>
</comment>
<evidence type="ECO:0000256" key="3">
    <source>
        <dbReference type="ARBA" id="ARBA00022490"/>
    </source>
</evidence>
<comment type="similarity">
    <text evidence="2">Belongs to the universal stress protein A family.</text>
</comment>
<evidence type="ECO:0000313" key="7">
    <source>
        <dbReference type="Proteomes" id="UP001296776"/>
    </source>
</evidence>
<dbReference type="SUPFAM" id="SSF52402">
    <property type="entry name" value="Adenine nucleotide alpha hydrolases-like"/>
    <property type="match status" value="2"/>
</dbReference>
<dbReference type="PANTHER" id="PTHR47892:SF1">
    <property type="entry name" value="UNIVERSAL STRESS PROTEIN E"/>
    <property type="match status" value="1"/>
</dbReference>
<comment type="function">
    <text evidence="4">Required for resistance to DNA-damaging agents.</text>
</comment>
<evidence type="ECO:0000259" key="5">
    <source>
        <dbReference type="Pfam" id="PF00582"/>
    </source>
</evidence>
<dbReference type="InterPro" id="IPR006016">
    <property type="entry name" value="UspA"/>
</dbReference>
<organism evidence="6 7">
    <name type="scientific">Halochromatium glycolicum</name>
    <dbReference type="NCBI Taxonomy" id="85075"/>
    <lineage>
        <taxon>Bacteria</taxon>
        <taxon>Pseudomonadati</taxon>
        <taxon>Pseudomonadota</taxon>
        <taxon>Gammaproteobacteria</taxon>
        <taxon>Chromatiales</taxon>
        <taxon>Chromatiaceae</taxon>
        <taxon>Halochromatium</taxon>
    </lineage>
</organism>
<comment type="subcellular location">
    <subcellularLocation>
        <location evidence="1">Cytoplasm</location>
    </subcellularLocation>
</comment>
<gene>
    <name evidence="6" type="ORF">CKO40_15110</name>
</gene>
<proteinExistence type="inferred from homology"/>
<evidence type="ECO:0000256" key="4">
    <source>
        <dbReference type="ARBA" id="ARBA00037131"/>
    </source>
</evidence>
<dbReference type="EMBL" id="NRSJ01000029">
    <property type="protein sequence ID" value="MBK1705847.1"/>
    <property type="molecule type" value="Genomic_DNA"/>
</dbReference>
<dbReference type="PANTHER" id="PTHR47892">
    <property type="entry name" value="UNIVERSAL STRESS PROTEIN E"/>
    <property type="match status" value="1"/>
</dbReference>
<dbReference type="Proteomes" id="UP001296776">
    <property type="component" value="Unassembled WGS sequence"/>
</dbReference>
<dbReference type="RefSeq" id="WP_200347099.1">
    <property type="nucleotide sequence ID" value="NZ_NRSJ01000029.1"/>
</dbReference>
<name>A0AAJ0XBE0_9GAMM</name>
<evidence type="ECO:0000256" key="2">
    <source>
        <dbReference type="ARBA" id="ARBA00008791"/>
    </source>
</evidence>
<dbReference type="PRINTS" id="PR01438">
    <property type="entry name" value="UNVRSLSTRESS"/>
</dbReference>
<feature type="domain" description="UspA" evidence="5">
    <location>
        <begin position="4"/>
        <end position="142"/>
    </location>
</feature>
<sequence length="328" mass="35902">MQPFDNILYVVERDASPACGLERAAAPARANQARLTVTEVIEPLPPGTRLEGLELTTDALQEASRRERAATLQQLIAPYQDGLRIEAQVLTGRPFLELIRDVLRHGRDLIIKCVSGQPQRGSLFGSTDLHLLRKCPCPVWLSRPDAALNFQRVLAAVDVTPVTERKEQQQQQALNARILDLAAALAVSEFAELHVAHAWQALGEPLLRGGLIATPAETKIDAYIEAERRRHAQALEQALVDLQSRIGREASDWLKPVRHLPKGSPRVELPAVATRIEADILVMGTVARTGIAGLLMGNTAETILHRLDCSVLAVKPDGFVSPVTLEQT</sequence>
<evidence type="ECO:0000256" key="1">
    <source>
        <dbReference type="ARBA" id="ARBA00004496"/>
    </source>
</evidence>
<feature type="domain" description="UspA" evidence="5">
    <location>
        <begin position="177"/>
        <end position="315"/>
    </location>
</feature>
<dbReference type="InterPro" id="IPR006015">
    <property type="entry name" value="Universal_stress_UspA"/>
</dbReference>
<dbReference type="GO" id="GO:0005737">
    <property type="term" value="C:cytoplasm"/>
    <property type="evidence" value="ECO:0007669"/>
    <property type="project" value="UniProtKB-SubCell"/>
</dbReference>
<evidence type="ECO:0000313" key="6">
    <source>
        <dbReference type="EMBL" id="MBK1705847.1"/>
    </source>
</evidence>
<dbReference type="Pfam" id="PF00582">
    <property type="entry name" value="Usp"/>
    <property type="match status" value="2"/>
</dbReference>
<keyword evidence="3" id="KW-0963">Cytoplasm</keyword>
<dbReference type="Gene3D" id="3.40.50.12370">
    <property type="match status" value="1"/>
</dbReference>
<keyword evidence="7" id="KW-1185">Reference proteome</keyword>
<reference evidence="6" key="1">
    <citation type="submission" date="2017-08" db="EMBL/GenBank/DDBJ databases">
        <authorList>
            <person name="Imhoff J.F."/>
            <person name="Rahn T."/>
            <person name="Kuenzel S."/>
            <person name="Neulinger S.C."/>
        </authorList>
    </citation>
    <scope>NUCLEOTIDE SEQUENCE</scope>
    <source>
        <strain evidence="6">DSM 11080</strain>
    </source>
</reference>